<gene>
    <name evidence="4" type="ORF">CJ030_MR4G021159</name>
</gene>
<accession>A0A6A1VW20</accession>
<proteinExistence type="inferred from homology"/>
<evidence type="ECO:0000256" key="1">
    <source>
        <dbReference type="ARBA" id="ARBA00004613"/>
    </source>
</evidence>
<reference evidence="4 5" key="1">
    <citation type="journal article" date="2019" name="Plant Biotechnol. J.">
        <title>The red bayberry genome and genetic basis of sex determination.</title>
        <authorList>
            <person name="Jia H.M."/>
            <person name="Jia H.J."/>
            <person name="Cai Q.L."/>
            <person name="Wang Y."/>
            <person name="Zhao H.B."/>
            <person name="Yang W.F."/>
            <person name="Wang G.Y."/>
            <person name="Li Y.H."/>
            <person name="Zhan D.L."/>
            <person name="Shen Y.T."/>
            <person name="Niu Q.F."/>
            <person name="Chang L."/>
            <person name="Qiu J."/>
            <person name="Zhao L."/>
            <person name="Xie H.B."/>
            <person name="Fu W.Y."/>
            <person name="Jin J."/>
            <person name="Li X.W."/>
            <person name="Jiao Y."/>
            <person name="Zhou C.C."/>
            <person name="Tu T."/>
            <person name="Chai C.Y."/>
            <person name="Gao J.L."/>
            <person name="Fan L.J."/>
            <person name="van de Weg E."/>
            <person name="Wang J.Y."/>
            <person name="Gao Z.S."/>
        </authorList>
    </citation>
    <scope>NUCLEOTIDE SEQUENCE [LARGE SCALE GENOMIC DNA]</scope>
    <source>
        <tissue evidence="4">Leaves</tissue>
    </source>
</reference>
<dbReference type="AlphaFoldDB" id="A0A6A1VW20"/>
<dbReference type="Gene3D" id="3.40.50.200">
    <property type="entry name" value="Peptidase S8/S53 domain"/>
    <property type="match status" value="1"/>
</dbReference>
<dbReference type="EMBL" id="RXIC02000022">
    <property type="protein sequence ID" value="KAB1217162.1"/>
    <property type="molecule type" value="Genomic_DNA"/>
</dbReference>
<organism evidence="4 5">
    <name type="scientific">Morella rubra</name>
    <name type="common">Chinese bayberry</name>
    <dbReference type="NCBI Taxonomy" id="262757"/>
    <lineage>
        <taxon>Eukaryota</taxon>
        <taxon>Viridiplantae</taxon>
        <taxon>Streptophyta</taxon>
        <taxon>Embryophyta</taxon>
        <taxon>Tracheophyta</taxon>
        <taxon>Spermatophyta</taxon>
        <taxon>Magnoliopsida</taxon>
        <taxon>eudicotyledons</taxon>
        <taxon>Gunneridae</taxon>
        <taxon>Pentapetalae</taxon>
        <taxon>rosids</taxon>
        <taxon>fabids</taxon>
        <taxon>Fagales</taxon>
        <taxon>Myricaceae</taxon>
        <taxon>Morella</taxon>
    </lineage>
</organism>
<keyword evidence="3" id="KW-0732">Signal</keyword>
<dbReference type="GO" id="GO:0004252">
    <property type="term" value="F:serine-type endopeptidase activity"/>
    <property type="evidence" value="ECO:0007669"/>
    <property type="project" value="InterPro"/>
</dbReference>
<dbReference type="GO" id="GO:0006508">
    <property type="term" value="P:proteolysis"/>
    <property type="evidence" value="ECO:0007669"/>
    <property type="project" value="InterPro"/>
</dbReference>
<evidence type="ECO:0000313" key="5">
    <source>
        <dbReference type="Proteomes" id="UP000516437"/>
    </source>
</evidence>
<dbReference type="PANTHER" id="PTHR10795">
    <property type="entry name" value="PROPROTEIN CONVERTASE SUBTILISIN/KEXIN"/>
    <property type="match status" value="1"/>
</dbReference>
<evidence type="ECO:0000256" key="3">
    <source>
        <dbReference type="ARBA" id="ARBA00022729"/>
    </source>
</evidence>
<sequence length="86" mass="9675">MTTAYILDPKNHEDLEFAYGSGHLNPVQEAHPGLVYDASEADYFDFLCKQGYNSTRLRLITGDNSSFCTTTGRGRAWDLIPRSPYP</sequence>
<evidence type="ECO:0000313" key="4">
    <source>
        <dbReference type="EMBL" id="KAB1217162.1"/>
    </source>
</evidence>
<comment type="similarity">
    <text evidence="2">Belongs to the peptidase S8 family.</text>
</comment>
<evidence type="ECO:0000256" key="2">
    <source>
        <dbReference type="ARBA" id="ARBA00011073"/>
    </source>
</evidence>
<name>A0A6A1VW20_9ROSI</name>
<dbReference type="OrthoDB" id="4803627at2759"/>
<protein>
    <submittedName>
        <fullName evidence="4">Cucumisin</fullName>
    </submittedName>
</protein>
<dbReference type="InterPro" id="IPR045051">
    <property type="entry name" value="SBT"/>
</dbReference>
<keyword evidence="5" id="KW-1185">Reference proteome</keyword>
<comment type="caution">
    <text evidence="4">The sequence shown here is derived from an EMBL/GenBank/DDBJ whole genome shotgun (WGS) entry which is preliminary data.</text>
</comment>
<dbReference type="Proteomes" id="UP000516437">
    <property type="component" value="Chromosome 4"/>
</dbReference>
<comment type="subcellular location">
    <subcellularLocation>
        <location evidence="1">Secreted</location>
    </subcellularLocation>
</comment>
<dbReference type="GO" id="GO:0005576">
    <property type="term" value="C:extracellular region"/>
    <property type="evidence" value="ECO:0007669"/>
    <property type="project" value="UniProtKB-SubCell"/>
</dbReference>
<dbReference type="InterPro" id="IPR036852">
    <property type="entry name" value="Peptidase_S8/S53_dom_sf"/>
</dbReference>